<gene>
    <name evidence="2" type="ORF">WKI68_11420</name>
</gene>
<keyword evidence="3" id="KW-1185">Reference proteome</keyword>
<name>A0ABU8U201_9ACTN</name>
<dbReference type="Proteomes" id="UP001382904">
    <property type="component" value="Unassembled WGS sequence"/>
</dbReference>
<evidence type="ECO:0000313" key="2">
    <source>
        <dbReference type="EMBL" id="MEJ8641912.1"/>
    </source>
</evidence>
<proteinExistence type="predicted"/>
<feature type="region of interest" description="Disordered" evidence="1">
    <location>
        <begin position="1"/>
        <end position="60"/>
    </location>
</feature>
<organism evidence="2 3">
    <name type="scientific">Streptomyces caledonius</name>
    <dbReference type="NCBI Taxonomy" id="3134107"/>
    <lineage>
        <taxon>Bacteria</taxon>
        <taxon>Bacillati</taxon>
        <taxon>Actinomycetota</taxon>
        <taxon>Actinomycetes</taxon>
        <taxon>Kitasatosporales</taxon>
        <taxon>Streptomycetaceae</taxon>
        <taxon>Streptomyces</taxon>
    </lineage>
</organism>
<reference evidence="2 3" key="1">
    <citation type="submission" date="2024-03" db="EMBL/GenBank/DDBJ databases">
        <title>Novel Streptomyces species of biotechnological and ecological value are a feature of Machair soil.</title>
        <authorList>
            <person name="Prole J.R."/>
            <person name="Goodfellow M."/>
            <person name="Allenby N."/>
            <person name="Ward A.C."/>
        </authorList>
    </citation>
    <scope>NUCLEOTIDE SEQUENCE [LARGE SCALE GENOMIC DNA]</scope>
    <source>
        <strain evidence="2 3">MS1.HAVA.3</strain>
    </source>
</reference>
<accession>A0ABU8U201</accession>
<dbReference type="EMBL" id="JBBKAM010000002">
    <property type="protein sequence ID" value="MEJ8641912.1"/>
    <property type="molecule type" value="Genomic_DNA"/>
</dbReference>
<evidence type="ECO:0000256" key="1">
    <source>
        <dbReference type="SAM" id="MobiDB-lite"/>
    </source>
</evidence>
<comment type="caution">
    <text evidence="2">The sequence shown here is derived from an EMBL/GenBank/DDBJ whole genome shotgun (WGS) entry which is preliminary data.</text>
</comment>
<evidence type="ECO:0000313" key="3">
    <source>
        <dbReference type="Proteomes" id="UP001382904"/>
    </source>
</evidence>
<sequence length="60" mass="6273">MPARLLHEQAPYVVQRAPARGDPRSPGPMAVAQRSATVSPGTVKPSAPVSTIRNGSPAVW</sequence>
<protein>
    <submittedName>
        <fullName evidence="2">Uncharacterized protein</fullName>
    </submittedName>
</protein>